<organism evidence="1 2">
    <name type="scientific">Alicyclobacillus vulcanalis</name>
    <dbReference type="NCBI Taxonomy" id="252246"/>
    <lineage>
        <taxon>Bacteria</taxon>
        <taxon>Bacillati</taxon>
        <taxon>Bacillota</taxon>
        <taxon>Bacilli</taxon>
        <taxon>Bacillales</taxon>
        <taxon>Alicyclobacillaceae</taxon>
        <taxon>Alicyclobacillus</taxon>
    </lineage>
</organism>
<gene>
    <name evidence="1" type="ORF">SAMN05421799_10294</name>
</gene>
<keyword evidence="2" id="KW-1185">Reference proteome</keyword>
<evidence type="ECO:0000313" key="1">
    <source>
        <dbReference type="EMBL" id="SIS63499.1"/>
    </source>
</evidence>
<dbReference type="EMBL" id="FTOO01000002">
    <property type="protein sequence ID" value="SIS63499.1"/>
    <property type="molecule type" value="Genomic_DNA"/>
</dbReference>
<reference evidence="2" key="1">
    <citation type="submission" date="2017-01" db="EMBL/GenBank/DDBJ databases">
        <authorList>
            <person name="Varghese N."/>
            <person name="Submissions S."/>
        </authorList>
    </citation>
    <scope>NUCLEOTIDE SEQUENCE [LARGE SCALE GENOMIC DNA]</scope>
    <source>
        <strain evidence="2">DSM 16176</strain>
    </source>
</reference>
<sequence>MTLWENVFAVLVLVVIVPAIWMSQSHAYLVLQKTAVMQQIEAVETRLMEDVTHGSSIPQAVQEENQAYQILVAQAPDVGSTACVDQKITVVLQGRAVRTLVLPSCTRSIFSP</sequence>
<dbReference type="STRING" id="252246.SAMN05421799_10294"/>
<proteinExistence type="predicted"/>
<protein>
    <submittedName>
        <fullName evidence="1">Uncharacterized protein</fullName>
    </submittedName>
</protein>
<dbReference type="Proteomes" id="UP000186156">
    <property type="component" value="Unassembled WGS sequence"/>
</dbReference>
<dbReference type="AlphaFoldDB" id="A0A1N7KPF7"/>
<accession>A0A1N7KPF7</accession>
<evidence type="ECO:0000313" key="2">
    <source>
        <dbReference type="Proteomes" id="UP000186156"/>
    </source>
</evidence>
<name>A0A1N7KPF7_9BACL</name>